<evidence type="ECO:0000313" key="2">
    <source>
        <dbReference type="EMBL" id="ANS13831.1"/>
    </source>
</evidence>
<dbReference type="InterPro" id="IPR046747">
    <property type="entry name" value="Mycovirus_RNAse"/>
</dbReference>
<evidence type="ECO:0000313" key="3">
    <source>
        <dbReference type="Proteomes" id="UP000201836"/>
    </source>
</evidence>
<protein>
    <recommendedName>
        <fullName evidence="1">RNAse III-like virus domain-containing protein</fullName>
    </recommendedName>
</protein>
<feature type="domain" description="RNAse III-like virus" evidence="1">
    <location>
        <begin position="12"/>
        <end position="85"/>
    </location>
</feature>
<sequence length="104" mass="11712">MTLVETDYNQLLAALGDLKHKRAVFEHFLSLSPAVHAYFDRKHQAAWLKRYFKALVPAPENGVPPSDHRVSSAFELHFEISPQLRQKYLSTLPATPGVPLGFNA</sequence>
<evidence type="ECO:0000259" key="1">
    <source>
        <dbReference type="Pfam" id="PF20614"/>
    </source>
</evidence>
<dbReference type="GeneID" id="28340309"/>
<proteinExistence type="predicted"/>
<accession>A0A1B1JH96</accession>
<dbReference type="OrthoDB" id="41323at10239"/>
<dbReference type="RefSeq" id="YP_009268711.1">
    <property type="nucleotide sequence ID" value="NC_030654.1"/>
</dbReference>
<dbReference type="Proteomes" id="UP000201836">
    <property type="component" value="Segment"/>
</dbReference>
<keyword evidence="3" id="KW-1185">Reference proteome</keyword>
<organism evidence="2 3">
    <name type="scientific">Fusarium graminearum deltaflexivirus 1</name>
    <dbReference type="NCBI Taxonomy" id="1872710"/>
    <lineage>
        <taxon>Viruses</taxon>
        <taxon>Riboviria</taxon>
        <taxon>Orthornavirae</taxon>
        <taxon>Kitrinoviricota</taxon>
        <taxon>Alsuviricetes</taxon>
        <taxon>Tymovirales</taxon>
        <taxon>Deltaflexiviridae</taxon>
        <taxon>Deltaflexivirus</taxon>
        <taxon>Deltaflexivirus fusarii</taxon>
        <taxon>Fusarium deltaflexivirus 1</taxon>
    </lineage>
</organism>
<reference evidence="2 3" key="1">
    <citation type="journal article" date="2016" name="Arch. Virol.">
        <title>The complete genome sequence of a novel Fusarium graminearum RNA virus in a new proposed family within the order Tymovirales.</title>
        <authorList>
            <person name="Chen X."/>
            <person name="He H."/>
            <person name="Yang X."/>
            <person name="Zeng H."/>
            <person name="Qiu D."/>
            <person name="Guo L."/>
        </authorList>
    </citation>
    <scope>NUCLEOTIDE SEQUENCE [LARGE SCALE GENOMIC DNA]</scope>
    <source>
        <strain evidence="2">BJ59</strain>
    </source>
</reference>
<dbReference type="EMBL" id="KX015962">
    <property type="protein sequence ID" value="ANS13831.1"/>
    <property type="molecule type" value="Genomic_RNA"/>
</dbReference>
<name>A0A1B1JH96_9VIRU</name>
<dbReference type="KEGG" id="vg:28340309"/>
<dbReference type="Pfam" id="PF20614">
    <property type="entry name" value="Mycovirus_RNAse"/>
    <property type="match status" value="1"/>
</dbReference>